<proteinExistence type="inferred from homology"/>
<dbReference type="HAMAP" id="MF_01830">
    <property type="entry name" value="Hydro_lyase"/>
    <property type="match status" value="1"/>
</dbReference>
<evidence type="ECO:0000256" key="2">
    <source>
        <dbReference type="ARBA" id="ARBA00023239"/>
    </source>
</evidence>
<evidence type="ECO:0000256" key="1">
    <source>
        <dbReference type="ARBA" id="ARBA00007896"/>
    </source>
</evidence>
<gene>
    <name evidence="4" type="ORF">U473_07170</name>
</gene>
<dbReference type="AlphaFoldDB" id="A0A135L4A6"/>
<keyword evidence="5" id="KW-1185">Reference proteome</keyword>
<dbReference type="Proteomes" id="UP000070352">
    <property type="component" value="Unassembled WGS sequence"/>
</dbReference>
<organism evidence="4 5">
    <name type="scientific">Tepidibacillus decaturensis</name>
    <dbReference type="NCBI Taxonomy" id="1413211"/>
    <lineage>
        <taxon>Bacteria</taxon>
        <taxon>Bacillati</taxon>
        <taxon>Bacillota</taxon>
        <taxon>Bacilli</taxon>
        <taxon>Bacillales</taxon>
        <taxon>Bacillaceae</taxon>
        <taxon>Tepidibacillus</taxon>
    </lineage>
</organism>
<dbReference type="NCBIfam" id="NF003969">
    <property type="entry name" value="PRK05463.1"/>
    <property type="match status" value="1"/>
</dbReference>
<dbReference type="Pfam" id="PF07286">
    <property type="entry name" value="D-Glu_cyclase"/>
    <property type="match status" value="1"/>
</dbReference>
<dbReference type="InterPro" id="IPR038021">
    <property type="entry name" value="Putative_hydro-lyase"/>
</dbReference>
<dbReference type="GO" id="GO:0016829">
    <property type="term" value="F:lyase activity"/>
    <property type="evidence" value="ECO:0007669"/>
    <property type="project" value="UniProtKB-KW"/>
</dbReference>
<dbReference type="PIRSF" id="PIRSF029755">
    <property type="entry name" value="UCP029755"/>
    <property type="match status" value="1"/>
</dbReference>
<protein>
    <recommendedName>
        <fullName evidence="3">Putative hydro-lyase U473_07170</fullName>
        <ecNumber evidence="3">4.2.1.-</ecNumber>
    </recommendedName>
</protein>
<dbReference type="STRING" id="1413211.U473_07170"/>
<name>A0A135L4A6_9BACI</name>
<dbReference type="InterPro" id="IPR009906">
    <property type="entry name" value="D-Glu_cyclase"/>
</dbReference>
<comment type="caution">
    <text evidence="4">The sequence shown here is derived from an EMBL/GenBank/DDBJ whole genome shotgun (WGS) entry which is preliminary data.</text>
</comment>
<dbReference type="SUPFAM" id="SSF160920">
    <property type="entry name" value="PSTPO5379-like"/>
    <property type="match status" value="1"/>
</dbReference>
<evidence type="ECO:0000256" key="3">
    <source>
        <dbReference type="HAMAP-Rule" id="MF_01830"/>
    </source>
</evidence>
<dbReference type="OrthoDB" id="149585at2"/>
<comment type="similarity">
    <text evidence="1 3">Belongs to the D-glutamate cyclase family.</text>
</comment>
<dbReference type="PANTHER" id="PTHR32022:SF10">
    <property type="entry name" value="D-GLUTAMATE CYCLASE, MITOCHONDRIAL"/>
    <property type="match status" value="1"/>
</dbReference>
<evidence type="ECO:0000313" key="5">
    <source>
        <dbReference type="Proteomes" id="UP000070352"/>
    </source>
</evidence>
<reference evidence="4 5" key="1">
    <citation type="submission" date="2016-02" db="EMBL/GenBank/DDBJ databases">
        <title>Draft Genome for Tepidibacillus decaturensis nov. sp. Strain Z9, an Anaerobic, Moderately Thermophilic and Heterotrophic Bacterium from Deep Subsurface of the Illinois Basin, USA.</title>
        <authorList>
            <person name="Dong Y."/>
            <person name="Chang J.Y."/>
            <person name="Sanford R."/>
            <person name="Fouke B.W."/>
        </authorList>
    </citation>
    <scope>NUCLEOTIDE SEQUENCE [LARGE SCALE GENOMIC DNA]</scope>
    <source>
        <strain evidence="4 5">Z9</strain>
    </source>
</reference>
<dbReference type="FunFam" id="3.30.2040.10:FF:000001">
    <property type="entry name" value="D-glutamate cyclase, mitochondrial"/>
    <property type="match status" value="1"/>
</dbReference>
<dbReference type="InterPro" id="IPR016938">
    <property type="entry name" value="UPF0317"/>
</dbReference>
<accession>A0A135L4A6</accession>
<dbReference type="EMBL" id="LSKU01000001">
    <property type="protein sequence ID" value="KXG43816.1"/>
    <property type="molecule type" value="Genomic_DNA"/>
</dbReference>
<dbReference type="PANTHER" id="PTHR32022">
    <property type="entry name" value="D-GLUTAMATE CYCLASE, MITOCHONDRIAL"/>
    <property type="match status" value="1"/>
</dbReference>
<dbReference type="Gene3D" id="3.30.2040.10">
    <property type="entry name" value="PSTPO5379-like domain"/>
    <property type="match status" value="1"/>
</dbReference>
<sequence length="258" mass="29155">MENVQQLRMKIRANEFTKPTTGYGMDRLQANVVILPKKYAYDFLLFCIRNPKPCPILEITDTGSPYIKKYSDDIIDIRTDVPKYRVFKNGEFVDEPLDIKDIWQDDFVTFLLGCSFTFENELINNGIPVKHINQGKNVAMYITNIETEPAGSFRGNQVVSMRPFHYSLIPRVLEITSRFPSAHGSPIHIGDPTQIGIKDIHSPDFGDSIDIAENEVPVFWACGVTPQVALLNSKPDITITHAPGHMLITDYPTAKLAR</sequence>
<keyword evidence="2 3" id="KW-0456">Lyase</keyword>
<evidence type="ECO:0000313" key="4">
    <source>
        <dbReference type="EMBL" id="KXG43816.1"/>
    </source>
</evidence>
<dbReference type="Gene3D" id="3.40.1640.10">
    <property type="entry name" value="PSTPO5379-like"/>
    <property type="match status" value="1"/>
</dbReference>
<dbReference type="EC" id="4.2.1.-" evidence="3"/>
<dbReference type="RefSeq" id="WP_068724789.1">
    <property type="nucleotide sequence ID" value="NZ_LSKU01000001.1"/>
</dbReference>